<name>F0SVH7_SYNGF</name>
<dbReference type="Proteomes" id="UP000007488">
    <property type="component" value="Chromosome"/>
</dbReference>
<dbReference type="STRING" id="645991.Sgly_2465"/>
<reference evidence="2 3" key="1">
    <citation type="journal article" date="2011" name="Stand. Genomic Sci.">
        <title>Complete genome sequence of Syntrophobotulus glycolicus type strain (FlGlyR).</title>
        <authorList>
            <person name="Han C."/>
            <person name="Mwirichia R."/>
            <person name="Chertkov O."/>
            <person name="Held B."/>
            <person name="Lapidus A."/>
            <person name="Nolan M."/>
            <person name="Lucas S."/>
            <person name="Hammon N."/>
            <person name="Deshpande S."/>
            <person name="Cheng J.F."/>
            <person name="Tapia R."/>
            <person name="Goodwin L."/>
            <person name="Pitluck S."/>
            <person name="Huntemann M."/>
            <person name="Liolios K."/>
            <person name="Ivanova N."/>
            <person name="Pagani I."/>
            <person name="Mavromatis K."/>
            <person name="Ovchinikova G."/>
            <person name="Pati A."/>
            <person name="Chen A."/>
            <person name="Palaniappan K."/>
            <person name="Land M."/>
            <person name="Hauser L."/>
            <person name="Brambilla E.M."/>
            <person name="Rohde M."/>
            <person name="Spring S."/>
            <person name="Sikorski J."/>
            <person name="Goker M."/>
            <person name="Woyke T."/>
            <person name="Bristow J."/>
            <person name="Eisen J.A."/>
            <person name="Markowitz V."/>
            <person name="Hugenholtz P."/>
            <person name="Kyrpides N.C."/>
            <person name="Klenk H.P."/>
            <person name="Detter J.C."/>
        </authorList>
    </citation>
    <scope>NUCLEOTIDE SEQUENCE [LARGE SCALE GENOMIC DNA]</scope>
    <source>
        <strain evidence="3">DSM 8271 / FlGlyR</strain>
    </source>
</reference>
<evidence type="ECO:0000259" key="1">
    <source>
        <dbReference type="Pfam" id="PF01551"/>
    </source>
</evidence>
<dbReference type="InterPro" id="IPR050570">
    <property type="entry name" value="Cell_wall_metabolism_enzyme"/>
</dbReference>
<dbReference type="PANTHER" id="PTHR21666">
    <property type="entry name" value="PEPTIDASE-RELATED"/>
    <property type="match status" value="1"/>
</dbReference>
<dbReference type="InterPro" id="IPR011055">
    <property type="entry name" value="Dup_hybrid_motif"/>
</dbReference>
<gene>
    <name evidence="2" type="ordered locus">Sgly_2465</name>
</gene>
<dbReference type="SUPFAM" id="SSF51261">
    <property type="entry name" value="Duplicated hybrid motif"/>
    <property type="match status" value="1"/>
</dbReference>
<dbReference type="CDD" id="cd12797">
    <property type="entry name" value="M23_peptidase"/>
    <property type="match status" value="1"/>
</dbReference>
<dbReference type="InterPro" id="IPR016047">
    <property type="entry name" value="M23ase_b-sheet_dom"/>
</dbReference>
<evidence type="ECO:0000313" key="3">
    <source>
        <dbReference type="Proteomes" id="UP000007488"/>
    </source>
</evidence>
<dbReference type="eggNOG" id="COG4942">
    <property type="taxonomic scope" value="Bacteria"/>
</dbReference>
<sequence>MNPLERWDDWEWEKAAHEIGKTHRDNSGFFEPENLFKKSSFQTKKRGKKDILVNWSGSQKRVLLSALLFLTVIFSSNGTDLISRSVYSAYETAMESGNVYSSLNNMARDAVGLSPAESIQVNKAVNQQFYPPVAGVIKVEFQGLGYDNQKSKGIEIQSSLGTVVLCPHEGIVVDIENNSLSGNTVYINFGEGWIGVLGNLGDVAVRKGDPVSSGKKIGTVGVSAPRKQPWLYFELSKDGKAVNPVPYLIQN</sequence>
<proteinExistence type="predicted"/>
<dbReference type="Gene3D" id="2.70.70.10">
    <property type="entry name" value="Glucose Permease (Domain IIA)"/>
    <property type="match status" value="1"/>
</dbReference>
<protein>
    <submittedName>
        <fullName evidence="2">Peptidase M23</fullName>
    </submittedName>
</protein>
<dbReference type="GO" id="GO:0004222">
    <property type="term" value="F:metalloendopeptidase activity"/>
    <property type="evidence" value="ECO:0007669"/>
    <property type="project" value="TreeGrafter"/>
</dbReference>
<dbReference type="EMBL" id="CP002547">
    <property type="protein sequence ID" value="ADY56750.1"/>
    <property type="molecule type" value="Genomic_DNA"/>
</dbReference>
<feature type="domain" description="M23ase beta-sheet core" evidence="1">
    <location>
        <begin position="150"/>
        <end position="244"/>
    </location>
</feature>
<dbReference type="KEGG" id="sgy:Sgly_2465"/>
<evidence type="ECO:0000313" key="2">
    <source>
        <dbReference type="EMBL" id="ADY56750.1"/>
    </source>
</evidence>
<organism evidence="2 3">
    <name type="scientific">Syntrophobotulus glycolicus (strain DSM 8271 / FlGlyR)</name>
    <dbReference type="NCBI Taxonomy" id="645991"/>
    <lineage>
        <taxon>Bacteria</taxon>
        <taxon>Bacillati</taxon>
        <taxon>Bacillota</taxon>
        <taxon>Clostridia</taxon>
        <taxon>Eubacteriales</taxon>
        <taxon>Desulfitobacteriaceae</taxon>
        <taxon>Syntrophobotulus</taxon>
    </lineage>
</organism>
<reference evidence="3" key="2">
    <citation type="submission" date="2011-02" db="EMBL/GenBank/DDBJ databases">
        <title>The complete genome of Syntrophobotulus glycolicus DSM 8271.</title>
        <authorList>
            <person name="Lucas S."/>
            <person name="Copeland A."/>
            <person name="Lapidus A."/>
            <person name="Bruce D."/>
            <person name="Goodwin L."/>
            <person name="Pitluck S."/>
            <person name="Kyrpides N."/>
            <person name="Mavromatis K."/>
            <person name="Pagani I."/>
            <person name="Ivanova N."/>
            <person name="Mikhailova N."/>
            <person name="Chertkov O."/>
            <person name="Held B."/>
            <person name="Detter J.C."/>
            <person name="Tapia R."/>
            <person name="Han C."/>
            <person name="Land M."/>
            <person name="Hauser L."/>
            <person name="Markowitz V."/>
            <person name="Cheng J.-F."/>
            <person name="Hugenholtz P."/>
            <person name="Woyke T."/>
            <person name="Wu D."/>
            <person name="Spring S."/>
            <person name="Schroeder M."/>
            <person name="Brambilla E."/>
            <person name="Klenk H.-P."/>
            <person name="Eisen J.A."/>
        </authorList>
    </citation>
    <scope>NUCLEOTIDE SEQUENCE [LARGE SCALE GENOMIC DNA]</scope>
    <source>
        <strain evidence="3">DSM 8271 / FlGlyR</strain>
    </source>
</reference>
<dbReference type="Pfam" id="PF01551">
    <property type="entry name" value="Peptidase_M23"/>
    <property type="match status" value="1"/>
</dbReference>
<dbReference type="RefSeq" id="WP_013625615.1">
    <property type="nucleotide sequence ID" value="NC_015172.1"/>
</dbReference>
<dbReference type="HOGENOM" id="CLU_1106673_0_0_9"/>
<keyword evidence="3" id="KW-1185">Reference proteome</keyword>
<accession>F0SVH7</accession>
<dbReference type="PANTHER" id="PTHR21666:SF270">
    <property type="entry name" value="MUREIN HYDROLASE ACTIVATOR ENVC"/>
    <property type="match status" value="1"/>
</dbReference>
<dbReference type="OrthoDB" id="1938544at2"/>
<dbReference type="AlphaFoldDB" id="F0SVH7"/>